<organism evidence="1 2">
    <name type="scientific">Sinosporangium album</name>
    <dbReference type="NCBI Taxonomy" id="504805"/>
    <lineage>
        <taxon>Bacteria</taxon>
        <taxon>Bacillati</taxon>
        <taxon>Actinomycetota</taxon>
        <taxon>Actinomycetes</taxon>
        <taxon>Streptosporangiales</taxon>
        <taxon>Streptosporangiaceae</taxon>
        <taxon>Sinosporangium</taxon>
    </lineage>
</organism>
<protein>
    <submittedName>
        <fullName evidence="1">Uncharacterized protein</fullName>
    </submittedName>
</protein>
<gene>
    <name evidence="1" type="ORF">SAMN05421505_10456</name>
</gene>
<proteinExistence type="predicted"/>
<dbReference type="Proteomes" id="UP000198923">
    <property type="component" value="Unassembled WGS sequence"/>
</dbReference>
<keyword evidence="2" id="KW-1185">Reference proteome</keyword>
<sequence>MLLALGLAVSVAGCSIQPSLYSVSSITVSPDGRTLTAELLFSKVEPDGRFCQEIVDKTATESPTSVTIAIQAKNSCQSAFPWSSESSSLVGYPFKTSLTLKSPLGDRKVLDKFSGENIALREGPQ</sequence>
<accession>A0A1G7U2I9</accession>
<reference evidence="1 2" key="1">
    <citation type="submission" date="2016-10" db="EMBL/GenBank/DDBJ databases">
        <authorList>
            <person name="de Groot N.N."/>
        </authorList>
    </citation>
    <scope>NUCLEOTIDE SEQUENCE [LARGE SCALE GENOMIC DNA]</scope>
    <source>
        <strain evidence="1 2">CPCC 201354</strain>
    </source>
</reference>
<evidence type="ECO:0000313" key="2">
    <source>
        <dbReference type="Proteomes" id="UP000198923"/>
    </source>
</evidence>
<evidence type="ECO:0000313" key="1">
    <source>
        <dbReference type="EMBL" id="SDG41481.1"/>
    </source>
</evidence>
<dbReference type="EMBL" id="FNCN01000004">
    <property type="protein sequence ID" value="SDG41481.1"/>
    <property type="molecule type" value="Genomic_DNA"/>
</dbReference>
<name>A0A1G7U2I9_9ACTN</name>
<dbReference type="AlphaFoldDB" id="A0A1G7U2I9"/>